<evidence type="ECO:0000313" key="3">
    <source>
        <dbReference type="Proteomes" id="UP001595841"/>
    </source>
</evidence>
<reference evidence="3" key="1">
    <citation type="journal article" date="2019" name="Int. J. Syst. Evol. Microbiol.">
        <title>The Global Catalogue of Microorganisms (GCM) 10K type strain sequencing project: providing services to taxonomists for standard genome sequencing and annotation.</title>
        <authorList>
            <consortium name="The Broad Institute Genomics Platform"/>
            <consortium name="The Broad Institute Genome Sequencing Center for Infectious Disease"/>
            <person name="Wu L."/>
            <person name="Ma J."/>
        </authorList>
    </citation>
    <scope>NUCLEOTIDE SEQUENCE [LARGE SCALE GENOMIC DNA]</scope>
    <source>
        <strain evidence="3">CGMCC 1.15774</strain>
    </source>
</reference>
<comment type="caution">
    <text evidence="2">The sequence shown here is derived from an EMBL/GenBank/DDBJ whole genome shotgun (WGS) entry which is preliminary data.</text>
</comment>
<dbReference type="InterPro" id="IPR034660">
    <property type="entry name" value="DinB/YfiT-like"/>
</dbReference>
<dbReference type="EMBL" id="JBHSCL010000004">
    <property type="protein sequence ID" value="MFC4220317.1"/>
    <property type="molecule type" value="Genomic_DNA"/>
</dbReference>
<sequence>MLRSELPSSEYNPFYHTYLLALGDVDLIQELTRGKDELITLLEEIPESKLGYAYGEGKWTLAEVLLHIMDAERVFQYRALCFARNDQTPFPGFDQDEYVPHSNAASRTKASLVKEYSAIRESTLCLYNSFDKDVLKRVGVASGSRMSVRALGFIISGHQAHHVNIIRKRYL</sequence>
<feature type="domain" description="DinB-like" evidence="1">
    <location>
        <begin position="31"/>
        <end position="166"/>
    </location>
</feature>
<dbReference type="Gene3D" id="1.20.120.450">
    <property type="entry name" value="dinb family like domain"/>
    <property type="match status" value="1"/>
</dbReference>
<name>A0ABV8PN19_9FLAO</name>
<dbReference type="InterPro" id="IPR024775">
    <property type="entry name" value="DinB-like"/>
</dbReference>
<evidence type="ECO:0000259" key="1">
    <source>
        <dbReference type="Pfam" id="PF12867"/>
    </source>
</evidence>
<proteinExistence type="predicted"/>
<gene>
    <name evidence="2" type="ORF">ACFOWS_09235</name>
</gene>
<accession>A0ABV8PN19</accession>
<keyword evidence="3" id="KW-1185">Reference proteome</keyword>
<evidence type="ECO:0000313" key="2">
    <source>
        <dbReference type="EMBL" id="MFC4220317.1"/>
    </source>
</evidence>
<organism evidence="2 3">
    <name type="scientific">Flagellimonas marina</name>
    <dbReference type="NCBI Taxonomy" id="1775168"/>
    <lineage>
        <taxon>Bacteria</taxon>
        <taxon>Pseudomonadati</taxon>
        <taxon>Bacteroidota</taxon>
        <taxon>Flavobacteriia</taxon>
        <taxon>Flavobacteriales</taxon>
        <taxon>Flavobacteriaceae</taxon>
        <taxon>Flagellimonas</taxon>
    </lineage>
</organism>
<protein>
    <submittedName>
        <fullName evidence="2">DinB family protein</fullName>
    </submittedName>
</protein>
<dbReference type="SUPFAM" id="SSF109854">
    <property type="entry name" value="DinB/YfiT-like putative metalloenzymes"/>
    <property type="match status" value="1"/>
</dbReference>
<dbReference type="RefSeq" id="WP_379763775.1">
    <property type="nucleotide sequence ID" value="NZ_JBHSCL010000004.1"/>
</dbReference>
<dbReference type="Pfam" id="PF12867">
    <property type="entry name" value="DinB_2"/>
    <property type="match status" value="1"/>
</dbReference>
<dbReference type="Proteomes" id="UP001595841">
    <property type="component" value="Unassembled WGS sequence"/>
</dbReference>